<dbReference type="InterPro" id="IPR024312">
    <property type="entry name" value="TACC_fungi"/>
</dbReference>
<dbReference type="OrthoDB" id="5367584at2759"/>
<feature type="coiled-coil region" evidence="1">
    <location>
        <begin position="454"/>
        <end position="538"/>
    </location>
</feature>
<feature type="region of interest" description="Disordered" evidence="2">
    <location>
        <begin position="556"/>
        <end position="650"/>
    </location>
</feature>
<accession>A0A2C5YH41</accession>
<keyword evidence="4" id="KW-1185">Reference proteome</keyword>
<dbReference type="AlphaFoldDB" id="A0A2C5YH41"/>
<feature type="compositionally biased region" description="Polar residues" evidence="2">
    <location>
        <begin position="593"/>
        <end position="602"/>
    </location>
</feature>
<feature type="compositionally biased region" description="Polar residues" evidence="2">
    <location>
        <begin position="60"/>
        <end position="70"/>
    </location>
</feature>
<keyword evidence="1" id="KW-0175">Coiled coil</keyword>
<feature type="region of interest" description="Disordered" evidence="2">
    <location>
        <begin position="139"/>
        <end position="163"/>
    </location>
</feature>
<dbReference type="Pfam" id="PF12709">
    <property type="entry name" value="Fungal_TACC"/>
    <property type="match status" value="1"/>
</dbReference>
<evidence type="ECO:0000313" key="3">
    <source>
        <dbReference type="EMBL" id="PHH66933.1"/>
    </source>
</evidence>
<feature type="compositionally biased region" description="Acidic residues" evidence="2">
    <location>
        <begin position="144"/>
        <end position="163"/>
    </location>
</feature>
<reference evidence="3 4" key="1">
    <citation type="submission" date="2017-06" db="EMBL/GenBank/DDBJ databases">
        <title>Ant-infecting Ophiocordyceps genomes reveal a high diversity of potential behavioral manipulation genes and a possible major role for enterotoxins.</title>
        <authorList>
            <person name="De Bekker C."/>
            <person name="Evans H.C."/>
            <person name="Brachmann A."/>
            <person name="Hughes D.P."/>
        </authorList>
    </citation>
    <scope>NUCLEOTIDE SEQUENCE [LARGE SCALE GENOMIC DNA]</scope>
    <source>
        <strain evidence="3 4">Map64</strain>
    </source>
</reference>
<gene>
    <name evidence="3" type="ORF">CDD81_5285</name>
</gene>
<feature type="compositionally biased region" description="Polar residues" evidence="2">
    <location>
        <begin position="407"/>
        <end position="420"/>
    </location>
</feature>
<feature type="compositionally biased region" description="Polar residues" evidence="2">
    <location>
        <begin position="24"/>
        <end position="36"/>
    </location>
</feature>
<evidence type="ECO:0000256" key="1">
    <source>
        <dbReference type="SAM" id="Coils"/>
    </source>
</evidence>
<feature type="compositionally biased region" description="Polar residues" evidence="2">
    <location>
        <begin position="243"/>
        <end position="253"/>
    </location>
</feature>
<dbReference type="EMBL" id="NJET01000004">
    <property type="protein sequence ID" value="PHH66933.1"/>
    <property type="molecule type" value="Genomic_DNA"/>
</dbReference>
<protein>
    <submittedName>
        <fullName evidence="3">Uncharacterized protein</fullName>
    </submittedName>
</protein>
<proteinExistence type="predicted"/>
<evidence type="ECO:0000313" key="4">
    <source>
        <dbReference type="Proteomes" id="UP000226192"/>
    </source>
</evidence>
<organism evidence="3 4">
    <name type="scientific">Ophiocordyceps australis</name>
    <dbReference type="NCBI Taxonomy" id="1399860"/>
    <lineage>
        <taxon>Eukaryota</taxon>
        <taxon>Fungi</taxon>
        <taxon>Dikarya</taxon>
        <taxon>Ascomycota</taxon>
        <taxon>Pezizomycotina</taxon>
        <taxon>Sordariomycetes</taxon>
        <taxon>Hypocreomycetidae</taxon>
        <taxon>Hypocreales</taxon>
        <taxon>Ophiocordycipitaceae</taxon>
        <taxon>Ophiocordyceps</taxon>
    </lineage>
</organism>
<dbReference type="Proteomes" id="UP000226192">
    <property type="component" value="Unassembled WGS sequence"/>
</dbReference>
<feature type="region of interest" description="Disordered" evidence="2">
    <location>
        <begin position="229"/>
        <end position="253"/>
    </location>
</feature>
<comment type="caution">
    <text evidence="3">The sequence shown here is derived from an EMBL/GenBank/DDBJ whole genome shotgun (WGS) entry which is preliminary data.</text>
</comment>
<sequence>MASGAEESLAQSSPFLTRVVETTTTVSDQENASTAKTSRHSRVISRTELSPLRIVEEQQRSAGRSESPTGRSPRKLWPDKRFPVKISCAAGEESPRMVAQTVERDVCLEEALKQNEGLKHAIEIFEDEHSMFESGLQDKKWSEGQEDAAVAEEDEAQEANSEADDTIASAFSTFSAVPNMTMFAKLGQSPVRAGYRAEASPSRASVVVSRTEDWGNTSNLLDFTEQLRFPARSPSKRGGSVSPVRSTDTRATPSRQLLSNLMDLEIPPLPTPRSVPSITARELESLKSDFMSQISSLKASLSGKEAEVQWLKSAVGDAEKRVGESLEQVREERAAKEQLAGEKAEWEQRGLEVEGLLRRTREDLGLAQQEHDELEQKLEESEKRREAAEMLHQEAESKIAGMRAGSTKETASPTRTASKTHNVEVAVERVARELHALYKGKHETKVAALKKSYGERWEKRLAQLQAQVDELAAERDRLRCQANASAADRATAADEEEQQRRAQAALDCAAKKQLEADVQRLQAEAREMGRTADELRGLLDRERVEKGEIMQLAEELMSVQSAAAPPVQQQRQQRQQQQQQQQQQHHDGPTVKTPRQTASNRVSGLRAPTSGLRPPRGGPAGGLPRPGGVAPRSGLVHSIEKMGSHRHRGV</sequence>
<feature type="compositionally biased region" description="Low complexity" evidence="2">
    <location>
        <begin position="568"/>
        <end position="583"/>
    </location>
</feature>
<feature type="compositionally biased region" description="Basic and acidic residues" evidence="2">
    <location>
        <begin position="364"/>
        <end position="397"/>
    </location>
</feature>
<name>A0A2C5YH41_9HYPO</name>
<dbReference type="STRING" id="1399860.A0A2C5YH41"/>
<feature type="region of interest" description="Disordered" evidence="2">
    <location>
        <begin position="364"/>
        <end position="423"/>
    </location>
</feature>
<feature type="region of interest" description="Disordered" evidence="2">
    <location>
        <begin position="24"/>
        <end position="78"/>
    </location>
</feature>
<evidence type="ECO:0000256" key="2">
    <source>
        <dbReference type="SAM" id="MobiDB-lite"/>
    </source>
</evidence>